<dbReference type="AlphaFoldDB" id="A0AAD8ZX53"/>
<name>A0AAD8ZX53_9TELE</name>
<accession>A0AAD8ZX53</accession>
<keyword evidence="2" id="KW-1185">Reference proteome</keyword>
<comment type="caution">
    <text evidence="1">The sequence shown here is derived from an EMBL/GenBank/DDBJ whole genome shotgun (WGS) entry which is preliminary data.</text>
</comment>
<reference evidence="1" key="1">
    <citation type="submission" date="2023-03" db="EMBL/GenBank/DDBJ databases">
        <title>Electrophorus voltai genome.</title>
        <authorList>
            <person name="Bian C."/>
        </authorList>
    </citation>
    <scope>NUCLEOTIDE SEQUENCE</scope>
    <source>
        <strain evidence="1">CB-2022</strain>
        <tissue evidence="1">Muscle</tissue>
    </source>
</reference>
<dbReference type="InterPro" id="IPR016186">
    <property type="entry name" value="C-type_lectin-like/link_sf"/>
</dbReference>
<evidence type="ECO:0000313" key="1">
    <source>
        <dbReference type="EMBL" id="KAK1806979.1"/>
    </source>
</evidence>
<dbReference type="Proteomes" id="UP001239994">
    <property type="component" value="Unassembled WGS sequence"/>
</dbReference>
<dbReference type="InterPro" id="IPR016187">
    <property type="entry name" value="CTDL_fold"/>
</dbReference>
<evidence type="ECO:0000313" key="2">
    <source>
        <dbReference type="Proteomes" id="UP001239994"/>
    </source>
</evidence>
<dbReference type="Gene3D" id="3.10.100.10">
    <property type="entry name" value="Mannose-Binding Protein A, subunit A"/>
    <property type="match status" value="1"/>
</dbReference>
<dbReference type="EMBL" id="JAROKS010000001">
    <property type="protein sequence ID" value="KAK1806979.1"/>
    <property type="molecule type" value="Genomic_DNA"/>
</dbReference>
<sequence>MLKDFTCRLGSSGEALKQGWRYFRSSVYYVSTEEKSWKESRQHYRERGADLAIIKSREEQCNGERLGGGHTCGEERVFLCTTDGGQSSLWPVRRHPISFAPSLAFLDPQLTQNLESAQIPVSGHLCDLSGKEAGLWR</sequence>
<dbReference type="SUPFAM" id="SSF56436">
    <property type="entry name" value="C-type lectin-like"/>
    <property type="match status" value="1"/>
</dbReference>
<gene>
    <name evidence="1" type="ORF">P4O66_005460</name>
</gene>
<organism evidence="1 2">
    <name type="scientific">Electrophorus voltai</name>
    <dbReference type="NCBI Taxonomy" id="2609070"/>
    <lineage>
        <taxon>Eukaryota</taxon>
        <taxon>Metazoa</taxon>
        <taxon>Chordata</taxon>
        <taxon>Craniata</taxon>
        <taxon>Vertebrata</taxon>
        <taxon>Euteleostomi</taxon>
        <taxon>Actinopterygii</taxon>
        <taxon>Neopterygii</taxon>
        <taxon>Teleostei</taxon>
        <taxon>Ostariophysi</taxon>
        <taxon>Gymnotiformes</taxon>
        <taxon>Gymnotoidei</taxon>
        <taxon>Gymnotidae</taxon>
        <taxon>Electrophorus</taxon>
    </lineage>
</organism>
<protein>
    <submittedName>
        <fullName evidence="1">Uncharacterized protein</fullName>
    </submittedName>
</protein>
<proteinExistence type="predicted"/>